<dbReference type="InterPro" id="IPR008972">
    <property type="entry name" value="Cupredoxin"/>
</dbReference>
<name>A0ABR1NLQ7_DIAER</name>
<dbReference type="InterPro" id="IPR011706">
    <property type="entry name" value="Cu-oxidase_C"/>
</dbReference>
<sequence>MAGQEFNITTDYENITPLGITRVYYLDVTDGSINANGLDFKEAKLFNGTFPGPLIEACWGDTVEIHVRNSLANNGTSIHWHGIRQWETMHMDGVNGLTQCPIAPQSEFVYRWNATQYGTSWYHSHYSVQYADGLQAPITIHGPSSYPYDIAIEPITITDWDTLDFLLGGVGDITRFTGGKVHNTDPIPSGFELLFDETAANPKTGAKRYLLRLINTAFENSFVFSIDNHILRVVEADFVPVVNFTTTSILIAIGQRYNVIVEATPVVNISNPSGNPLPKDGNFWIRTYATDDSDLYRLHYPVDPDSYMKTGILRYDETSTADPTTSPWNASTIGSDLSINEQLEPTFKWSVQAPANGKVGQVFNVVVRDDNETGPYATSFFAFQKPDEQEKTYFQTTYGNPTFLNLANVGDEWPTGWVVVPENYSDTDWIHLHGHDFAIVEQKDDMSFDPAVFKPTLNSNPPRRDVVLVSATGYAVIAFKADNPGVWLMHCHIAAHASSGLSLQILERQSAANQLWKPGNSPALDAAHTLCASWNTWAYDCKNQWPGNTAGPGKTPVFTACDNATELQNDSGV</sequence>
<feature type="domain" description="Plastocyanin-like" evidence="6">
    <location>
        <begin position="421"/>
        <end position="509"/>
    </location>
</feature>
<feature type="domain" description="Plastocyanin-like" evidence="5">
    <location>
        <begin position="200"/>
        <end position="317"/>
    </location>
</feature>
<dbReference type="InterPro" id="IPR033138">
    <property type="entry name" value="Cu_oxidase_CS"/>
</dbReference>
<dbReference type="PROSITE" id="PS00079">
    <property type="entry name" value="MULTICOPPER_OXIDASE1"/>
    <property type="match status" value="1"/>
</dbReference>
<evidence type="ECO:0000313" key="9">
    <source>
        <dbReference type="Proteomes" id="UP001430848"/>
    </source>
</evidence>
<evidence type="ECO:0000256" key="4">
    <source>
        <dbReference type="ARBA" id="ARBA00023008"/>
    </source>
</evidence>
<reference evidence="8 9" key="1">
    <citation type="submission" date="2024-02" db="EMBL/GenBank/DDBJ databases">
        <title>De novo assembly and annotation of 12 fungi associated with fruit tree decline syndrome in Ontario, Canada.</title>
        <authorList>
            <person name="Sulman M."/>
            <person name="Ellouze W."/>
            <person name="Ilyukhin E."/>
        </authorList>
    </citation>
    <scope>NUCLEOTIDE SEQUENCE [LARGE SCALE GENOMIC DNA]</scope>
    <source>
        <strain evidence="8 9">M169</strain>
    </source>
</reference>
<evidence type="ECO:0000259" key="7">
    <source>
        <dbReference type="Pfam" id="PF07732"/>
    </source>
</evidence>
<proteinExistence type="inferred from homology"/>
<evidence type="ECO:0008006" key="10">
    <source>
        <dbReference type="Google" id="ProtNLM"/>
    </source>
</evidence>
<keyword evidence="2" id="KW-0479">Metal-binding</keyword>
<evidence type="ECO:0000259" key="6">
    <source>
        <dbReference type="Pfam" id="PF07731"/>
    </source>
</evidence>
<dbReference type="Pfam" id="PF00394">
    <property type="entry name" value="Cu-oxidase"/>
    <property type="match status" value="1"/>
</dbReference>
<protein>
    <recommendedName>
        <fullName evidence="10">Multicopper oxidase</fullName>
    </recommendedName>
</protein>
<dbReference type="PANTHER" id="PTHR11709:SF71">
    <property type="entry name" value="OXIDOREDUCTASE TPCJ"/>
    <property type="match status" value="1"/>
</dbReference>
<dbReference type="InterPro" id="IPR002355">
    <property type="entry name" value="Cu_oxidase_Cu_BS"/>
</dbReference>
<keyword evidence="3" id="KW-0560">Oxidoreductase</keyword>
<dbReference type="PROSITE" id="PS00080">
    <property type="entry name" value="MULTICOPPER_OXIDASE2"/>
    <property type="match status" value="1"/>
</dbReference>
<dbReference type="CDD" id="cd13854">
    <property type="entry name" value="CuRO_1_MaLCC_like"/>
    <property type="match status" value="1"/>
</dbReference>
<dbReference type="SUPFAM" id="SSF49503">
    <property type="entry name" value="Cupredoxins"/>
    <property type="match status" value="3"/>
</dbReference>
<dbReference type="Proteomes" id="UP001430848">
    <property type="component" value="Unassembled WGS sequence"/>
</dbReference>
<dbReference type="InterPro" id="IPR045087">
    <property type="entry name" value="Cu-oxidase_fam"/>
</dbReference>
<accession>A0ABR1NLQ7</accession>
<keyword evidence="9" id="KW-1185">Reference proteome</keyword>
<evidence type="ECO:0000256" key="1">
    <source>
        <dbReference type="ARBA" id="ARBA00010609"/>
    </source>
</evidence>
<evidence type="ECO:0000256" key="3">
    <source>
        <dbReference type="ARBA" id="ARBA00023002"/>
    </source>
</evidence>
<organism evidence="8 9">
    <name type="scientific">Diaporthe eres</name>
    <name type="common">Phomopsis oblonga</name>
    <dbReference type="NCBI Taxonomy" id="83184"/>
    <lineage>
        <taxon>Eukaryota</taxon>
        <taxon>Fungi</taxon>
        <taxon>Dikarya</taxon>
        <taxon>Ascomycota</taxon>
        <taxon>Pezizomycotina</taxon>
        <taxon>Sordariomycetes</taxon>
        <taxon>Sordariomycetidae</taxon>
        <taxon>Diaporthales</taxon>
        <taxon>Diaporthaceae</taxon>
        <taxon>Diaporthe</taxon>
        <taxon>Diaporthe eres species complex</taxon>
    </lineage>
</organism>
<dbReference type="InterPro" id="IPR001117">
    <property type="entry name" value="Cu-oxidase_2nd"/>
</dbReference>
<keyword evidence="4" id="KW-0186">Copper</keyword>
<comment type="similarity">
    <text evidence="1">Belongs to the multicopper oxidase family.</text>
</comment>
<dbReference type="Pfam" id="PF07732">
    <property type="entry name" value="Cu-oxidase_3"/>
    <property type="match status" value="1"/>
</dbReference>
<feature type="domain" description="Plastocyanin-like" evidence="7">
    <location>
        <begin position="29"/>
        <end position="144"/>
    </location>
</feature>
<dbReference type="InterPro" id="IPR011707">
    <property type="entry name" value="Cu-oxidase-like_N"/>
</dbReference>
<dbReference type="PANTHER" id="PTHR11709">
    <property type="entry name" value="MULTI-COPPER OXIDASE"/>
    <property type="match status" value="1"/>
</dbReference>
<dbReference type="EMBL" id="JAKNSF020000229">
    <property type="protein sequence ID" value="KAK7706003.1"/>
    <property type="molecule type" value="Genomic_DNA"/>
</dbReference>
<evidence type="ECO:0000259" key="5">
    <source>
        <dbReference type="Pfam" id="PF00394"/>
    </source>
</evidence>
<gene>
    <name evidence="8" type="ORF">SLS63_014061</name>
</gene>
<comment type="caution">
    <text evidence="8">The sequence shown here is derived from an EMBL/GenBank/DDBJ whole genome shotgun (WGS) entry which is preliminary data.</text>
</comment>
<dbReference type="Pfam" id="PF07731">
    <property type="entry name" value="Cu-oxidase_2"/>
    <property type="match status" value="1"/>
</dbReference>
<evidence type="ECO:0000313" key="8">
    <source>
        <dbReference type="EMBL" id="KAK7706003.1"/>
    </source>
</evidence>
<evidence type="ECO:0000256" key="2">
    <source>
        <dbReference type="ARBA" id="ARBA00022723"/>
    </source>
</evidence>
<dbReference type="Gene3D" id="2.60.40.420">
    <property type="entry name" value="Cupredoxins - blue copper proteins"/>
    <property type="match status" value="3"/>
</dbReference>